<sequence length="381" mass="42345">MNRDAAERQRAFTALLRSPVVDRHSHPEVWPLVRVHRVTLGEWFAQRLGYRLLVTDSAARLFRLPVDGVVLAPRRFRPPSRRVLVLAVLAAAAAEDAEDLTTTQDLSDRVRVLSTRDDVELATYDPDRFAERTLFVKAVRLLVSLGALRPTGRDDEEQREGWAHRRDAIGGAYEVRRELLLRLVDPTSLRAALGDRSHDGPPHEAAARVGLMRKLVELPVVLHEDLTDAERAYLTGQRHRVLAWCAEMTGWVVEQRAEGMALIAADEADTDLPFPRLRAADFAALMVLDELLRLHGVDSVVTADDLASAAAEVRVRHAKAMTNDLRTGDAVEAAARDVLGALDLLRPTGTPRGWRLTPAAARYRDPRVVAVTARLDEEGAR</sequence>
<dbReference type="InterPro" id="IPR013494">
    <property type="entry name" value="CHP02678"/>
</dbReference>
<dbReference type="Pfam" id="PF09661">
    <property type="entry name" value="DUF2398"/>
    <property type="match status" value="1"/>
</dbReference>
<name>A0A495W1H9_9PSEU</name>
<reference evidence="1 2" key="1">
    <citation type="submission" date="2018-10" db="EMBL/GenBank/DDBJ databases">
        <title>Sequencing the genomes of 1000 actinobacteria strains.</title>
        <authorList>
            <person name="Klenk H.-P."/>
        </authorList>
    </citation>
    <scope>NUCLEOTIDE SEQUENCE [LARGE SCALE GENOMIC DNA]</scope>
    <source>
        <strain evidence="1 2">DSM 43800</strain>
    </source>
</reference>
<dbReference type="AlphaFoldDB" id="A0A495W1H9"/>
<proteinExistence type="predicted"/>
<evidence type="ECO:0000313" key="1">
    <source>
        <dbReference type="EMBL" id="RKT55522.1"/>
    </source>
</evidence>
<dbReference type="OrthoDB" id="188354at2"/>
<protein>
    <submittedName>
        <fullName evidence="1">Uncharacterized protein (TIGR02678 family)</fullName>
    </submittedName>
</protein>
<dbReference type="EMBL" id="RBXO01000001">
    <property type="protein sequence ID" value="RKT55522.1"/>
    <property type="molecule type" value="Genomic_DNA"/>
</dbReference>
<dbReference type="Proteomes" id="UP000282084">
    <property type="component" value="Unassembled WGS sequence"/>
</dbReference>
<evidence type="ECO:0000313" key="2">
    <source>
        <dbReference type="Proteomes" id="UP000282084"/>
    </source>
</evidence>
<gene>
    <name evidence="1" type="ORF">C8E97_4191</name>
</gene>
<keyword evidence="2" id="KW-1185">Reference proteome</keyword>
<comment type="caution">
    <text evidence="1">The sequence shown here is derived from an EMBL/GenBank/DDBJ whole genome shotgun (WGS) entry which is preliminary data.</text>
</comment>
<accession>A0A495W1H9</accession>
<organism evidence="1 2">
    <name type="scientific">Saccharothrix australiensis</name>
    <dbReference type="NCBI Taxonomy" id="2072"/>
    <lineage>
        <taxon>Bacteria</taxon>
        <taxon>Bacillati</taxon>
        <taxon>Actinomycetota</taxon>
        <taxon>Actinomycetes</taxon>
        <taxon>Pseudonocardiales</taxon>
        <taxon>Pseudonocardiaceae</taxon>
        <taxon>Saccharothrix</taxon>
    </lineage>
</organism>
<dbReference type="RefSeq" id="WP_121007205.1">
    <property type="nucleotide sequence ID" value="NZ_RBXO01000001.1"/>
</dbReference>